<evidence type="ECO:0000256" key="1">
    <source>
        <dbReference type="SAM" id="Phobius"/>
    </source>
</evidence>
<protein>
    <submittedName>
        <fullName evidence="2">Uncharacterized protein</fullName>
    </submittedName>
</protein>
<feature type="transmembrane region" description="Helical" evidence="1">
    <location>
        <begin position="141"/>
        <end position="164"/>
    </location>
</feature>
<proteinExistence type="predicted"/>
<feature type="transmembrane region" description="Helical" evidence="1">
    <location>
        <begin position="36"/>
        <end position="55"/>
    </location>
</feature>
<dbReference type="Proteomes" id="UP000322214">
    <property type="component" value="Chromosome"/>
</dbReference>
<feature type="transmembrane region" description="Helical" evidence="1">
    <location>
        <begin position="67"/>
        <end position="86"/>
    </location>
</feature>
<evidence type="ECO:0000313" key="2">
    <source>
        <dbReference type="EMBL" id="QEG22250.1"/>
    </source>
</evidence>
<keyword evidence="1" id="KW-0472">Membrane</keyword>
<name>A0A5B9PB86_9BACT</name>
<reference evidence="2 3" key="1">
    <citation type="submission" date="2019-08" db="EMBL/GenBank/DDBJ databases">
        <title>Deep-cultivation of Planctomycetes and their phenomic and genomic characterization uncovers novel biology.</title>
        <authorList>
            <person name="Wiegand S."/>
            <person name="Jogler M."/>
            <person name="Boedeker C."/>
            <person name="Pinto D."/>
            <person name="Vollmers J."/>
            <person name="Rivas-Marin E."/>
            <person name="Kohn T."/>
            <person name="Peeters S.H."/>
            <person name="Heuer A."/>
            <person name="Rast P."/>
            <person name="Oberbeckmann S."/>
            <person name="Bunk B."/>
            <person name="Jeske O."/>
            <person name="Meyerdierks A."/>
            <person name="Storesund J.E."/>
            <person name="Kallscheuer N."/>
            <person name="Luecker S."/>
            <person name="Lage O.M."/>
            <person name="Pohl T."/>
            <person name="Merkel B.J."/>
            <person name="Hornburger P."/>
            <person name="Mueller R.-W."/>
            <person name="Bruemmer F."/>
            <person name="Labrenz M."/>
            <person name="Spormann A.M."/>
            <person name="Op den Camp H."/>
            <person name="Overmann J."/>
            <person name="Amann R."/>
            <person name="Jetten M.S.M."/>
            <person name="Mascher T."/>
            <person name="Medema M.H."/>
            <person name="Devos D.P."/>
            <person name="Kaster A.-K."/>
            <person name="Ovreas L."/>
            <person name="Rohde M."/>
            <person name="Galperin M.Y."/>
            <person name="Jogler C."/>
        </authorList>
    </citation>
    <scope>NUCLEOTIDE SEQUENCE [LARGE SCALE GENOMIC DNA]</scope>
    <source>
        <strain evidence="2 3">FC18</strain>
    </source>
</reference>
<evidence type="ECO:0000313" key="3">
    <source>
        <dbReference type="Proteomes" id="UP000322214"/>
    </source>
</evidence>
<dbReference type="EMBL" id="CP042912">
    <property type="protein sequence ID" value="QEG22250.1"/>
    <property type="molecule type" value="Genomic_DNA"/>
</dbReference>
<keyword evidence="3" id="KW-1185">Reference proteome</keyword>
<dbReference type="KEGG" id="mff:MFFC18_21260"/>
<feature type="transmembrane region" description="Helical" evidence="1">
    <location>
        <begin position="106"/>
        <end position="129"/>
    </location>
</feature>
<organism evidence="2 3">
    <name type="scientific">Mariniblastus fucicola</name>
    <dbReference type="NCBI Taxonomy" id="980251"/>
    <lineage>
        <taxon>Bacteria</taxon>
        <taxon>Pseudomonadati</taxon>
        <taxon>Planctomycetota</taxon>
        <taxon>Planctomycetia</taxon>
        <taxon>Pirellulales</taxon>
        <taxon>Pirellulaceae</taxon>
        <taxon>Mariniblastus</taxon>
    </lineage>
</organism>
<sequence length="165" mass="18095">MNASQSSLTKILAIIALYCCLLAFITQLPYSHAGLATAILSFAVFVIFELACVHSSSTFSVLDFARFLAYLSNSILSAFVVMIVVHPSFGPDPKNMSEFTRNLESIAWFFSMYAMAISAASIFGLLLTLSSDFRQIFTLQWALLNACGLFVAIYTLACLTIETLN</sequence>
<keyword evidence="1" id="KW-1133">Transmembrane helix</keyword>
<dbReference type="AlphaFoldDB" id="A0A5B9PB86"/>
<feature type="transmembrane region" description="Helical" evidence="1">
    <location>
        <begin position="12"/>
        <end position="30"/>
    </location>
</feature>
<gene>
    <name evidence="2" type="ORF">MFFC18_21260</name>
</gene>
<accession>A0A5B9PB86</accession>
<keyword evidence="1" id="KW-0812">Transmembrane</keyword>